<evidence type="ECO:0000313" key="10">
    <source>
        <dbReference type="Proteomes" id="UP000198598"/>
    </source>
</evidence>
<evidence type="ECO:0000256" key="8">
    <source>
        <dbReference type="ARBA" id="ARBA00049229"/>
    </source>
</evidence>
<evidence type="ECO:0000256" key="2">
    <source>
        <dbReference type="ARBA" id="ARBA00004931"/>
    </source>
</evidence>
<organism evidence="9 10">
    <name type="scientific">Spirosoma endophyticum</name>
    <dbReference type="NCBI Taxonomy" id="662367"/>
    <lineage>
        <taxon>Bacteria</taxon>
        <taxon>Pseudomonadati</taxon>
        <taxon>Bacteroidota</taxon>
        <taxon>Cytophagia</taxon>
        <taxon>Cytophagales</taxon>
        <taxon>Cytophagaceae</taxon>
        <taxon>Spirosoma</taxon>
    </lineage>
</organism>
<dbReference type="PANTHER" id="PTHR42743:SF11">
    <property type="entry name" value="AMINODEOXYCHORISMATE LYASE"/>
    <property type="match status" value="1"/>
</dbReference>
<evidence type="ECO:0000256" key="4">
    <source>
        <dbReference type="ARBA" id="ARBA00009320"/>
    </source>
</evidence>
<dbReference type="SUPFAM" id="SSF56752">
    <property type="entry name" value="D-aminoacid aminotransferase-like PLP-dependent enzymes"/>
    <property type="match status" value="1"/>
</dbReference>
<comment type="pathway">
    <text evidence="2">Amino-acid biosynthesis; L-valine biosynthesis; L-valine from pyruvate: step 4/4.</text>
</comment>
<dbReference type="Gene3D" id="3.30.470.10">
    <property type="match status" value="1"/>
</dbReference>
<dbReference type="Pfam" id="PF01063">
    <property type="entry name" value="Aminotran_4"/>
    <property type="match status" value="1"/>
</dbReference>
<evidence type="ECO:0000256" key="5">
    <source>
        <dbReference type="ARBA" id="ARBA00013053"/>
    </source>
</evidence>
<comment type="catalytic activity">
    <reaction evidence="8">
        <text>L-leucine + 2-oxoglutarate = 4-methyl-2-oxopentanoate + L-glutamate</text>
        <dbReference type="Rhea" id="RHEA:18321"/>
        <dbReference type="ChEBI" id="CHEBI:16810"/>
        <dbReference type="ChEBI" id="CHEBI:17865"/>
        <dbReference type="ChEBI" id="CHEBI:29985"/>
        <dbReference type="ChEBI" id="CHEBI:57427"/>
        <dbReference type="EC" id="2.6.1.42"/>
    </reaction>
</comment>
<keyword evidence="9" id="KW-0032">Aminotransferase</keyword>
<comment type="catalytic activity">
    <reaction evidence="7">
        <text>L-isoleucine + 2-oxoglutarate = (S)-3-methyl-2-oxopentanoate + L-glutamate</text>
        <dbReference type="Rhea" id="RHEA:24801"/>
        <dbReference type="ChEBI" id="CHEBI:16810"/>
        <dbReference type="ChEBI" id="CHEBI:29985"/>
        <dbReference type="ChEBI" id="CHEBI:35146"/>
        <dbReference type="ChEBI" id="CHEBI:58045"/>
        <dbReference type="EC" id="2.6.1.42"/>
    </reaction>
</comment>
<evidence type="ECO:0000256" key="3">
    <source>
        <dbReference type="ARBA" id="ARBA00005072"/>
    </source>
</evidence>
<evidence type="ECO:0000256" key="1">
    <source>
        <dbReference type="ARBA" id="ARBA00004824"/>
    </source>
</evidence>
<dbReference type="Proteomes" id="UP000198598">
    <property type="component" value="Unassembled WGS sequence"/>
</dbReference>
<evidence type="ECO:0000313" key="9">
    <source>
        <dbReference type="EMBL" id="SFE40035.1"/>
    </source>
</evidence>
<evidence type="ECO:0000256" key="6">
    <source>
        <dbReference type="ARBA" id="ARBA00048212"/>
    </source>
</evidence>
<comment type="pathway">
    <text evidence="1">Amino-acid biosynthesis; L-isoleucine biosynthesis; L-isoleucine from 2-oxobutanoate: step 4/4.</text>
</comment>
<dbReference type="EC" id="2.6.1.42" evidence="5"/>
<keyword evidence="10" id="KW-1185">Reference proteome</keyword>
<name>A0A1I2A7K6_9BACT</name>
<comment type="catalytic activity">
    <reaction evidence="6">
        <text>L-valine + 2-oxoglutarate = 3-methyl-2-oxobutanoate + L-glutamate</text>
        <dbReference type="Rhea" id="RHEA:24813"/>
        <dbReference type="ChEBI" id="CHEBI:11851"/>
        <dbReference type="ChEBI" id="CHEBI:16810"/>
        <dbReference type="ChEBI" id="CHEBI:29985"/>
        <dbReference type="ChEBI" id="CHEBI:57762"/>
        <dbReference type="EC" id="2.6.1.42"/>
    </reaction>
</comment>
<sequence length="281" mass="30930">MFLVYNSDVLPESDFQLSVNDRAFQYGDGLFETIRYSTEQIWFWSDHFARLSAGMDALQLTQPTGFSAEAVHQAILQVLSANKLINQPARIKIQVWRQSGGLYTPSTNKANVLITARPGSPFSVTEKAKTGIYDLFRLSPSPVSAFKTLNSLPYVLAGLYKQQHGLDEIILLDSQGHLAECLASNLFWCSGKTLYTPSLDSGCINGIIRQQLVRLAPAVSLTVSEGLFPPAILTTADAVFCANVMGIQWLRSINDLDVDTRPLSFGDTESLLNALFAQFQG</sequence>
<dbReference type="InterPro" id="IPR036038">
    <property type="entry name" value="Aminotransferase-like"/>
</dbReference>
<dbReference type="OrthoDB" id="9805628at2"/>
<dbReference type="EMBL" id="FOLQ01000013">
    <property type="protein sequence ID" value="SFE40035.1"/>
    <property type="molecule type" value="Genomic_DNA"/>
</dbReference>
<evidence type="ECO:0000256" key="7">
    <source>
        <dbReference type="ARBA" id="ARBA00048798"/>
    </source>
</evidence>
<proteinExistence type="inferred from homology"/>
<dbReference type="AlphaFoldDB" id="A0A1I2A7K6"/>
<dbReference type="InterPro" id="IPR001544">
    <property type="entry name" value="Aminotrans_IV"/>
</dbReference>
<dbReference type="InterPro" id="IPR043131">
    <property type="entry name" value="BCAT-like_N"/>
</dbReference>
<accession>A0A1I2A7K6</accession>
<dbReference type="Gene3D" id="3.20.10.10">
    <property type="entry name" value="D-amino Acid Aminotransferase, subunit A, domain 2"/>
    <property type="match status" value="1"/>
</dbReference>
<dbReference type="GO" id="GO:0004084">
    <property type="term" value="F:branched-chain-amino-acid transaminase activity"/>
    <property type="evidence" value="ECO:0007669"/>
    <property type="project" value="UniProtKB-EC"/>
</dbReference>
<protein>
    <recommendedName>
        <fullName evidence="5">branched-chain-amino-acid transaminase</fullName>
        <ecNumber evidence="5">2.6.1.42</ecNumber>
    </recommendedName>
</protein>
<dbReference type="RefSeq" id="WP_093831435.1">
    <property type="nucleotide sequence ID" value="NZ_FOLQ01000013.1"/>
</dbReference>
<dbReference type="InterPro" id="IPR050571">
    <property type="entry name" value="Class-IV_PLP-Dep_Aminotrnsfr"/>
</dbReference>
<dbReference type="STRING" id="662367.SAMN05216167_113106"/>
<dbReference type="InterPro" id="IPR043132">
    <property type="entry name" value="BCAT-like_C"/>
</dbReference>
<gene>
    <name evidence="9" type="ORF">SAMN05216167_113106</name>
</gene>
<keyword evidence="9" id="KW-0808">Transferase</keyword>
<dbReference type="PANTHER" id="PTHR42743">
    <property type="entry name" value="AMINO-ACID AMINOTRANSFERASE"/>
    <property type="match status" value="1"/>
</dbReference>
<comment type="similarity">
    <text evidence="4">Belongs to the class-IV pyridoxal-phosphate-dependent aminotransferase family.</text>
</comment>
<dbReference type="GO" id="GO:0046394">
    <property type="term" value="P:carboxylic acid biosynthetic process"/>
    <property type="evidence" value="ECO:0007669"/>
    <property type="project" value="UniProtKB-ARBA"/>
</dbReference>
<reference evidence="9 10" key="1">
    <citation type="submission" date="2016-10" db="EMBL/GenBank/DDBJ databases">
        <authorList>
            <person name="de Groot N.N."/>
        </authorList>
    </citation>
    <scope>NUCLEOTIDE SEQUENCE [LARGE SCALE GENOMIC DNA]</scope>
    <source>
        <strain evidence="9 10">DSM 26130</strain>
    </source>
</reference>
<comment type="pathway">
    <text evidence="3">Amino-acid biosynthesis; L-leucine biosynthesis; L-leucine from 3-methyl-2-oxobutanoate: step 4/4.</text>
</comment>